<dbReference type="Gene3D" id="2.130.10.10">
    <property type="entry name" value="YVTN repeat-like/Quinoprotein amine dehydrogenase"/>
    <property type="match status" value="2"/>
</dbReference>
<dbReference type="InterPro" id="IPR011964">
    <property type="entry name" value="YVTN_b-propeller_repeat"/>
</dbReference>
<reference evidence="1 2" key="1">
    <citation type="submission" date="2012-04" db="EMBL/GenBank/DDBJ databases">
        <title>Complete genome of Rhodanobacter sp. 2APBS1.</title>
        <authorList>
            <consortium name="US DOE Joint Genome Institute"/>
            <person name="Huntemann M."/>
            <person name="Wei C.-L."/>
            <person name="Han J."/>
            <person name="Detter J.C."/>
            <person name="Han C."/>
            <person name="Tapia R."/>
            <person name="Munk A.C.C."/>
            <person name="Chen A."/>
            <person name="Krypides N."/>
            <person name="Mavromatis K."/>
            <person name="Markowitz V."/>
            <person name="Szeto E."/>
            <person name="Ivanova N."/>
            <person name="Mikhailova N."/>
            <person name="Ovchinnikova G."/>
            <person name="Pagani I."/>
            <person name="Pati A."/>
            <person name="Goodwin L."/>
            <person name="Peters L."/>
            <person name="Pitluck S."/>
            <person name="Woyke T."/>
            <person name="Prakash O."/>
            <person name="Elkins J."/>
            <person name="Brown S."/>
            <person name="Palumbo A."/>
            <person name="Hemme C."/>
            <person name="Zhou J."/>
            <person name="Watson D."/>
            <person name="Jardine P."/>
            <person name="Kostka J."/>
            <person name="Green S."/>
        </authorList>
    </citation>
    <scope>NUCLEOTIDE SEQUENCE [LARGE SCALE GENOMIC DNA]</scope>
    <source>
        <strain evidence="1 2">2APBS1</strain>
    </source>
</reference>
<dbReference type="SUPFAM" id="SSF51004">
    <property type="entry name" value="C-terminal (heme d1) domain of cytochrome cd1-nitrite reductase"/>
    <property type="match status" value="1"/>
</dbReference>
<protein>
    <submittedName>
        <fullName evidence="1">YVTN family beta-propeller repeat protein</fullName>
    </submittedName>
</protein>
<dbReference type="NCBIfam" id="TIGR02276">
    <property type="entry name" value="beta_rpt_yvtn"/>
    <property type="match status" value="1"/>
</dbReference>
<dbReference type="InterPro" id="IPR011048">
    <property type="entry name" value="Haem_d1_sf"/>
</dbReference>
<organism evidence="1 2">
    <name type="scientific">Rhodanobacter denitrificans</name>
    <dbReference type="NCBI Taxonomy" id="666685"/>
    <lineage>
        <taxon>Bacteria</taxon>
        <taxon>Pseudomonadati</taxon>
        <taxon>Pseudomonadota</taxon>
        <taxon>Gammaproteobacteria</taxon>
        <taxon>Lysobacterales</taxon>
        <taxon>Rhodanobacteraceae</taxon>
        <taxon>Rhodanobacter</taxon>
    </lineage>
</organism>
<evidence type="ECO:0000313" key="2">
    <source>
        <dbReference type="Proteomes" id="UP000011859"/>
    </source>
</evidence>
<keyword evidence="2" id="KW-1185">Reference proteome</keyword>
<evidence type="ECO:0000313" key="1">
    <source>
        <dbReference type="EMBL" id="AGG87274.1"/>
    </source>
</evidence>
<dbReference type="PANTHER" id="PTHR47197">
    <property type="entry name" value="PROTEIN NIRF"/>
    <property type="match status" value="1"/>
</dbReference>
<proteinExistence type="predicted"/>
<sequence>MVVAPSWGAAPPSGNYRVTHQYALGGSGGWDYLTLDPSTNRLFVARDNRVMVVDTKSGKVVKEIPGMKHAHGVALVPDLQRAYVTNGDANDVSVVDLKTLAVAGSIPVGGKDPDAIIYDSATSHVLAMNGDSNSISVIDPRLGKELQTIALAGNPEFATSDGHGNVYVNLEDKGELAHIDTRANAVKQTWSLSPCEGPTGLALDAVNQRLFSVCANGWLIVTDAGSGHQVARLPIGKAPDAVAYDARTHTVFSSSREGVLDVIHQVDKDHYSSAKAVPTLKSARTLALDPASHEIFLVGAKSAVKGKPVSGFTMLVVDPH</sequence>
<dbReference type="PANTHER" id="PTHR47197:SF3">
    <property type="entry name" value="DIHYDRO-HEME D1 DEHYDROGENASE"/>
    <property type="match status" value="1"/>
</dbReference>
<dbReference type="HOGENOM" id="CLU_043515_0_0_6"/>
<dbReference type="AlphaFoldDB" id="M4NA59"/>
<dbReference type="EMBL" id="CP003470">
    <property type="protein sequence ID" value="AGG87274.1"/>
    <property type="molecule type" value="Genomic_DNA"/>
</dbReference>
<accession>M4NA59</accession>
<dbReference type="STRING" id="666685.R2APBS1_0090"/>
<dbReference type="InterPro" id="IPR015943">
    <property type="entry name" value="WD40/YVTN_repeat-like_dom_sf"/>
</dbReference>
<dbReference type="eggNOG" id="COG3391">
    <property type="taxonomic scope" value="Bacteria"/>
</dbReference>
<gene>
    <name evidence="1" type="ORF">R2APBS1_0090</name>
</gene>
<dbReference type="KEGG" id="rhd:R2APBS1_0090"/>
<dbReference type="Proteomes" id="UP000011859">
    <property type="component" value="Chromosome"/>
</dbReference>
<dbReference type="InterPro" id="IPR051200">
    <property type="entry name" value="Host-pathogen_enzymatic-act"/>
</dbReference>
<name>M4NA59_9GAMM</name>